<organism evidence="2 3">
    <name type="scientific">Solanum tuberosum</name>
    <name type="common">Potato</name>
    <dbReference type="NCBI Taxonomy" id="4113"/>
    <lineage>
        <taxon>Eukaryota</taxon>
        <taxon>Viridiplantae</taxon>
        <taxon>Streptophyta</taxon>
        <taxon>Embryophyta</taxon>
        <taxon>Tracheophyta</taxon>
        <taxon>Spermatophyta</taxon>
        <taxon>Magnoliopsida</taxon>
        <taxon>eudicotyledons</taxon>
        <taxon>Gunneridae</taxon>
        <taxon>Pentapetalae</taxon>
        <taxon>asterids</taxon>
        <taxon>lamiids</taxon>
        <taxon>Solanales</taxon>
        <taxon>Solanaceae</taxon>
        <taxon>Solanoideae</taxon>
        <taxon>Solaneae</taxon>
        <taxon>Solanum</taxon>
    </lineage>
</organism>
<keyword evidence="3" id="KW-1185">Reference proteome</keyword>
<evidence type="ECO:0000313" key="2">
    <source>
        <dbReference type="EMBL" id="KAH0749096.1"/>
    </source>
</evidence>
<feature type="region of interest" description="Disordered" evidence="1">
    <location>
        <begin position="1"/>
        <end position="42"/>
    </location>
</feature>
<feature type="compositionally biased region" description="Polar residues" evidence="1">
    <location>
        <begin position="205"/>
        <end position="230"/>
    </location>
</feature>
<protein>
    <submittedName>
        <fullName evidence="2">Uncharacterized protein</fullName>
    </submittedName>
</protein>
<comment type="caution">
    <text evidence="2">The sequence shown here is derived from an EMBL/GenBank/DDBJ whole genome shotgun (WGS) entry which is preliminary data.</text>
</comment>
<dbReference type="EMBL" id="JAIVGD010000019">
    <property type="protein sequence ID" value="KAH0749096.1"/>
    <property type="molecule type" value="Genomic_DNA"/>
</dbReference>
<accession>A0ABQ7UHK6</accession>
<feature type="region of interest" description="Disordered" evidence="1">
    <location>
        <begin position="105"/>
        <end position="137"/>
    </location>
</feature>
<name>A0ABQ7UHK6_SOLTU</name>
<feature type="region of interest" description="Disordered" evidence="1">
    <location>
        <begin position="199"/>
        <end position="230"/>
    </location>
</feature>
<evidence type="ECO:0000256" key="1">
    <source>
        <dbReference type="SAM" id="MobiDB-lite"/>
    </source>
</evidence>
<sequence>MWPKNTRPAIEPHEITAMPGRPGKNRRKDSDEPVKKKFGKVTRKGRKMMCSVCKTFGHNKKGCPTLISYALIAAIAGISSATAGTSDATAESNAATSDLTNAAIGSQSSVNAGPNVGPSARRPTNASSSETKTKKEEAKTTGYGLLFGSGGSVTERSGNIDKVLYSATLSSSTPTIIDLGYKLNGLRWKGGVAVTQRQLREDSYRSTQGTTNTHATSNTQGTHSISLCLA</sequence>
<reference evidence="2 3" key="1">
    <citation type="journal article" date="2021" name="bioRxiv">
        <title>Chromosome-scale and haplotype-resolved genome assembly of a tetraploid potato cultivar.</title>
        <authorList>
            <person name="Sun H."/>
            <person name="Jiao W.-B."/>
            <person name="Krause K."/>
            <person name="Campoy J.A."/>
            <person name="Goel M."/>
            <person name="Folz-Donahue K."/>
            <person name="Kukat C."/>
            <person name="Huettel B."/>
            <person name="Schneeberger K."/>
        </authorList>
    </citation>
    <scope>NUCLEOTIDE SEQUENCE [LARGE SCALE GENOMIC DNA]</scope>
    <source>
        <strain evidence="2">SolTubOtavaFocal</strain>
        <tissue evidence="2">Leaves</tissue>
    </source>
</reference>
<dbReference type="Proteomes" id="UP000826656">
    <property type="component" value="Unassembled WGS sequence"/>
</dbReference>
<proteinExistence type="predicted"/>
<gene>
    <name evidence="2" type="ORF">KY290_028328</name>
</gene>
<evidence type="ECO:0000313" key="3">
    <source>
        <dbReference type="Proteomes" id="UP000826656"/>
    </source>
</evidence>